<evidence type="ECO:0000313" key="2">
    <source>
        <dbReference type="Proteomes" id="UP000000694"/>
    </source>
</evidence>
<sequence>MNCNPGHELLTLKSVWLKDSQVRVRVRKIGESKKIAVDMQVLTPESSEIPSSSELKRIACDTAVLCGAASRDYSKLYDYQTDRKTERLDGSKVLTHIHELSLAFHGV</sequence>
<dbReference type="EMBL" id="JN412589">
    <property type="protein sequence ID" value="AEL97966.1"/>
    <property type="molecule type" value="Genomic_DNA"/>
</dbReference>
<accession>G1JWG8</accession>
<organism evidence="1 2">
    <name type="scientific">Mycobacterium phage Patience</name>
    <dbReference type="NCBI Taxonomy" id="1074308"/>
    <lineage>
        <taxon>Viruses</taxon>
        <taxon>Duplodnaviria</taxon>
        <taxon>Heunggongvirae</taxon>
        <taxon>Uroviricota</taxon>
        <taxon>Caudoviricetes</taxon>
        <taxon>Patiencevirus</taxon>
        <taxon>Patiencevirus patience</taxon>
    </lineage>
</organism>
<evidence type="ECO:0000313" key="1">
    <source>
        <dbReference type="EMBL" id="AEL97966.1"/>
    </source>
</evidence>
<reference evidence="1 2" key="1">
    <citation type="journal article" date="2012" name="J. Virol.">
        <title>Complete Genome Sequences of 138 Mycobacteriophages.</title>
        <authorList>
            <consortium name="the Science Education Alliance Phage Hunters Advancing Genomics and Evolutionary Science Program"/>
            <consortium name="the KwaZulu-Natal Research Institute for Tuberculosis and HIV Mycobacterial Genetics Course Students"/>
            <consortium name="the Phage Hunters Integrating Research and Education Program"/>
            <person name="Hatfull G.F."/>
        </authorList>
    </citation>
    <scope>NUCLEOTIDE SEQUENCE [LARGE SCALE GENOMIC DNA]</scope>
</reference>
<protein>
    <submittedName>
        <fullName evidence="1">Uncharacterized protein</fullName>
    </submittedName>
</protein>
<keyword evidence="2" id="KW-1185">Reference proteome</keyword>
<dbReference type="Proteomes" id="UP000000694">
    <property type="component" value="Segment"/>
</dbReference>
<name>G1JWG8_9CAUD</name>
<gene>
    <name evidence="1" type="primary">57</name>
    <name evidence="1" type="ORF">PATIENCE_57</name>
</gene>
<dbReference type="GeneID" id="18559572"/>
<dbReference type="KEGG" id="vg:18559572"/>
<proteinExistence type="predicted"/>
<dbReference type="RefSeq" id="YP_009012197.1">
    <property type="nucleotide sequence ID" value="NC_023691.1"/>
</dbReference>